<dbReference type="EMBL" id="JAUSUB010000005">
    <property type="protein sequence ID" value="MDQ0269606.1"/>
    <property type="molecule type" value="Genomic_DNA"/>
</dbReference>
<comment type="caution">
    <text evidence="1">The sequence shown here is derived from an EMBL/GenBank/DDBJ whole genome shotgun (WGS) entry which is preliminary data.</text>
</comment>
<keyword evidence="2" id="KW-1185">Reference proteome</keyword>
<dbReference type="Proteomes" id="UP001238088">
    <property type="component" value="Unassembled WGS sequence"/>
</dbReference>
<reference evidence="1 2" key="1">
    <citation type="submission" date="2023-07" db="EMBL/GenBank/DDBJ databases">
        <title>Genomic Encyclopedia of Type Strains, Phase IV (KMG-IV): sequencing the most valuable type-strain genomes for metagenomic binning, comparative biology and taxonomic classification.</title>
        <authorList>
            <person name="Goeker M."/>
        </authorList>
    </citation>
    <scope>NUCLEOTIDE SEQUENCE [LARGE SCALE GENOMIC DNA]</scope>
    <source>
        <strain evidence="1 2">DSM 23494</strain>
    </source>
</reference>
<accession>A0ABU0AEC4</accession>
<gene>
    <name evidence="1" type="ORF">J2S17_001478</name>
</gene>
<protein>
    <submittedName>
        <fullName evidence="1">Uncharacterized protein</fullName>
    </submittedName>
</protein>
<sequence length="40" mass="4086">MLGAEGINTIVIGNVAQAEEYNSETRGASHAEGSPTQAIV</sequence>
<dbReference type="RefSeq" id="WP_307473312.1">
    <property type="nucleotide sequence ID" value="NZ_JAUSUB010000005.1"/>
</dbReference>
<evidence type="ECO:0000313" key="2">
    <source>
        <dbReference type="Proteomes" id="UP001238088"/>
    </source>
</evidence>
<evidence type="ECO:0000313" key="1">
    <source>
        <dbReference type="EMBL" id="MDQ0269606.1"/>
    </source>
</evidence>
<organism evidence="1 2">
    <name type="scientific">Cytobacillus purgationiresistens</name>
    <dbReference type="NCBI Taxonomy" id="863449"/>
    <lineage>
        <taxon>Bacteria</taxon>
        <taxon>Bacillati</taxon>
        <taxon>Bacillota</taxon>
        <taxon>Bacilli</taxon>
        <taxon>Bacillales</taxon>
        <taxon>Bacillaceae</taxon>
        <taxon>Cytobacillus</taxon>
    </lineage>
</organism>
<proteinExistence type="predicted"/>
<name>A0ABU0AEC4_9BACI</name>